<dbReference type="EMBL" id="BAAAHB010000011">
    <property type="protein sequence ID" value="GAA0453985.1"/>
    <property type="molecule type" value="Genomic_DNA"/>
</dbReference>
<sequence length="120" mass="13405">MSANEGKGDRYDQRIHEGEPSMTQGDLPREIGKVLKAAAEFEVPRWKVEPRQTLAFVYEHDGEEIELTRFSGDLPVPAVGQTVTLHNTKDPLIVDRVCTDYGIAGDQQHASVSVYVRLPE</sequence>
<feature type="compositionally biased region" description="Basic and acidic residues" evidence="1">
    <location>
        <begin position="1"/>
        <end position="19"/>
    </location>
</feature>
<evidence type="ECO:0000313" key="3">
    <source>
        <dbReference type="Proteomes" id="UP001499895"/>
    </source>
</evidence>
<proteinExistence type="predicted"/>
<evidence type="ECO:0000256" key="1">
    <source>
        <dbReference type="SAM" id="MobiDB-lite"/>
    </source>
</evidence>
<organism evidence="2 3">
    <name type="scientific">Streptomyces stramineus</name>
    <dbReference type="NCBI Taxonomy" id="173861"/>
    <lineage>
        <taxon>Bacteria</taxon>
        <taxon>Bacillati</taxon>
        <taxon>Actinomycetota</taxon>
        <taxon>Actinomycetes</taxon>
        <taxon>Kitasatosporales</taxon>
        <taxon>Streptomycetaceae</taxon>
        <taxon>Streptomyces</taxon>
    </lineage>
</organism>
<gene>
    <name evidence="2" type="ORF">GCM10009544_15940</name>
</gene>
<keyword evidence="3" id="KW-1185">Reference proteome</keyword>
<dbReference type="Proteomes" id="UP001499895">
    <property type="component" value="Unassembled WGS sequence"/>
</dbReference>
<accession>A0ABP3JHU9</accession>
<protein>
    <submittedName>
        <fullName evidence="2">Uncharacterized protein</fullName>
    </submittedName>
</protein>
<dbReference type="RefSeq" id="WP_344087869.1">
    <property type="nucleotide sequence ID" value="NZ_BAAAHB010000011.1"/>
</dbReference>
<name>A0ABP3JHU9_9ACTN</name>
<comment type="caution">
    <text evidence="2">The sequence shown here is derived from an EMBL/GenBank/DDBJ whole genome shotgun (WGS) entry which is preliminary data.</text>
</comment>
<evidence type="ECO:0000313" key="2">
    <source>
        <dbReference type="EMBL" id="GAA0453985.1"/>
    </source>
</evidence>
<feature type="region of interest" description="Disordered" evidence="1">
    <location>
        <begin position="1"/>
        <end position="27"/>
    </location>
</feature>
<reference evidence="3" key="1">
    <citation type="journal article" date="2019" name="Int. J. Syst. Evol. Microbiol.">
        <title>The Global Catalogue of Microorganisms (GCM) 10K type strain sequencing project: providing services to taxonomists for standard genome sequencing and annotation.</title>
        <authorList>
            <consortium name="The Broad Institute Genomics Platform"/>
            <consortium name="The Broad Institute Genome Sequencing Center for Infectious Disease"/>
            <person name="Wu L."/>
            <person name="Ma J."/>
        </authorList>
    </citation>
    <scope>NUCLEOTIDE SEQUENCE [LARGE SCALE GENOMIC DNA]</scope>
    <source>
        <strain evidence="3">JCM 10649</strain>
    </source>
</reference>